<dbReference type="AlphaFoldDB" id="D6X1Z8"/>
<name>D6X1Z8_TRICA</name>
<organism evidence="2 3">
    <name type="scientific">Tribolium castaneum</name>
    <name type="common">Red flour beetle</name>
    <dbReference type="NCBI Taxonomy" id="7070"/>
    <lineage>
        <taxon>Eukaryota</taxon>
        <taxon>Metazoa</taxon>
        <taxon>Ecdysozoa</taxon>
        <taxon>Arthropoda</taxon>
        <taxon>Hexapoda</taxon>
        <taxon>Insecta</taxon>
        <taxon>Pterygota</taxon>
        <taxon>Neoptera</taxon>
        <taxon>Endopterygota</taxon>
        <taxon>Coleoptera</taxon>
        <taxon>Polyphaga</taxon>
        <taxon>Cucujiformia</taxon>
        <taxon>Tenebrionidae</taxon>
        <taxon>Tenebrionidae incertae sedis</taxon>
        <taxon>Tribolium</taxon>
    </lineage>
</organism>
<keyword evidence="3" id="KW-1185">Reference proteome</keyword>
<dbReference type="HOGENOM" id="CLU_3160611_0_0_1"/>
<proteinExistence type="predicted"/>
<dbReference type="Proteomes" id="UP000007266">
    <property type="component" value="Linkage group 9"/>
</dbReference>
<evidence type="ECO:0000256" key="1">
    <source>
        <dbReference type="SAM" id="MobiDB-lite"/>
    </source>
</evidence>
<accession>D6X1Z8</accession>
<reference evidence="2 3" key="2">
    <citation type="journal article" date="2010" name="Nucleic Acids Res.">
        <title>BeetleBase in 2010: revisions to provide comprehensive genomic information for Tribolium castaneum.</title>
        <authorList>
            <person name="Kim H.S."/>
            <person name="Murphy T."/>
            <person name="Xia J."/>
            <person name="Caragea D."/>
            <person name="Park Y."/>
            <person name="Beeman R.W."/>
            <person name="Lorenzen M.D."/>
            <person name="Butcher S."/>
            <person name="Manak J.R."/>
            <person name="Brown S.J."/>
        </authorList>
    </citation>
    <scope>GENOME REANNOTATION</scope>
    <source>
        <strain evidence="2 3">Georgia GA2</strain>
    </source>
</reference>
<protein>
    <submittedName>
        <fullName evidence="2">Uncharacterized protein</fullName>
    </submittedName>
</protein>
<dbReference type="EMBL" id="KQ971371">
    <property type="protein sequence ID" value="EFA10193.1"/>
    <property type="molecule type" value="Genomic_DNA"/>
</dbReference>
<dbReference type="InParanoid" id="D6X1Z8"/>
<feature type="region of interest" description="Disordered" evidence="1">
    <location>
        <begin position="27"/>
        <end position="48"/>
    </location>
</feature>
<sequence length="48" mass="5458">MTRTEKIARKHEIMNSQCMAVRFDAKSPPDVTITDGSTFRMKGKLENS</sequence>
<evidence type="ECO:0000313" key="3">
    <source>
        <dbReference type="Proteomes" id="UP000007266"/>
    </source>
</evidence>
<reference evidence="2 3" key="1">
    <citation type="journal article" date="2008" name="Nature">
        <title>The genome of the model beetle and pest Tribolium castaneum.</title>
        <authorList>
            <consortium name="Tribolium Genome Sequencing Consortium"/>
            <person name="Richards S."/>
            <person name="Gibbs R.A."/>
            <person name="Weinstock G.M."/>
            <person name="Brown S.J."/>
            <person name="Denell R."/>
            <person name="Beeman R.W."/>
            <person name="Gibbs R."/>
            <person name="Beeman R.W."/>
            <person name="Brown S.J."/>
            <person name="Bucher G."/>
            <person name="Friedrich M."/>
            <person name="Grimmelikhuijzen C.J."/>
            <person name="Klingler M."/>
            <person name="Lorenzen M."/>
            <person name="Richards S."/>
            <person name="Roth S."/>
            <person name="Schroder R."/>
            <person name="Tautz D."/>
            <person name="Zdobnov E.M."/>
            <person name="Muzny D."/>
            <person name="Gibbs R.A."/>
            <person name="Weinstock G.M."/>
            <person name="Attaway T."/>
            <person name="Bell S."/>
            <person name="Buhay C.J."/>
            <person name="Chandrabose M.N."/>
            <person name="Chavez D."/>
            <person name="Clerk-Blankenburg K.P."/>
            <person name="Cree A."/>
            <person name="Dao M."/>
            <person name="Davis C."/>
            <person name="Chacko J."/>
            <person name="Dinh H."/>
            <person name="Dugan-Rocha S."/>
            <person name="Fowler G."/>
            <person name="Garner T.T."/>
            <person name="Garnes J."/>
            <person name="Gnirke A."/>
            <person name="Hawes A."/>
            <person name="Hernandez J."/>
            <person name="Hines S."/>
            <person name="Holder M."/>
            <person name="Hume J."/>
            <person name="Jhangiani S.N."/>
            <person name="Joshi V."/>
            <person name="Khan Z.M."/>
            <person name="Jackson L."/>
            <person name="Kovar C."/>
            <person name="Kowis A."/>
            <person name="Lee S."/>
            <person name="Lewis L.R."/>
            <person name="Margolis J."/>
            <person name="Morgan M."/>
            <person name="Nazareth L.V."/>
            <person name="Nguyen N."/>
            <person name="Okwuonu G."/>
            <person name="Parker D."/>
            <person name="Richards S."/>
            <person name="Ruiz S.J."/>
            <person name="Santibanez J."/>
            <person name="Savard J."/>
            <person name="Scherer S.E."/>
            <person name="Schneider B."/>
            <person name="Sodergren E."/>
            <person name="Tautz D."/>
            <person name="Vattahil S."/>
            <person name="Villasana D."/>
            <person name="White C.S."/>
            <person name="Wright R."/>
            <person name="Park Y."/>
            <person name="Beeman R.W."/>
            <person name="Lord J."/>
            <person name="Oppert B."/>
            <person name="Lorenzen M."/>
            <person name="Brown S."/>
            <person name="Wang L."/>
            <person name="Savard J."/>
            <person name="Tautz D."/>
            <person name="Richards S."/>
            <person name="Weinstock G."/>
            <person name="Gibbs R.A."/>
            <person name="Liu Y."/>
            <person name="Worley K."/>
            <person name="Weinstock G."/>
            <person name="Elsik C.G."/>
            <person name="Reese J.T."/>
            <person name="Elhaik E."/>
            <person name="Landan G."/>
            <person name="Graur D."/>
            <person name="Arensburger P."/>
            <person name="Atkinson P."/>
            <person name="Beeman R.W."/>
            <person name="Beidler J."/>
            <person name="Brown S.J."/>
            <person name="Demuth J.P."/>
            <person name="Drury D.W."/>
            <person name="Du Y.Z."/>
            <person name="Fujiwara H."/>
            <person name="Lorenzen M."/>
            <person name="Maselli V."/>
            <person name="Osanai M."/>
            <person name="Park Y."/>
            <person name="Robertson H.M."/>
            <person name="Tu Z."/>
            <person name="Wang J.J."/>
            <person name="Wang S."/>
            <person name="Richards S."/>
            <person name="Song H."/>
            <person name="Zhang L."/>
            <person name="Sodergren E."/>
            <person name="Werner D."/>
            <person name="Stanke M."/>
            <person name="Morgenstern B."/>
            <person name="Solovyev V."/>
            <person name="Kosarev P."/>
            <person name="Brown G."/>
            <person name="Chen H.C."/>
            <person name="Ermolaeva O."/>
            <person name="Hlavina W."/>
            <person name="Kapustin Y."/>
            <person name="Kiryutin B."/>
            <person name="Kitts P."/>
            <person name="Maglott D."/>
            <person name="Pruitt K."/>
            <person name="Sapojnikov V."/>
            <person name="Souvorov A."/>
            <person name="Mackey A.J."/>
            <person name="Waterhouse R.M."/>
            <person name="Wyder S."/>
            <person name="Zdobnov E.M."/>
            <person name="Zdobnov E.M."/>
            <person name="Wyder S."/>
            <person name="Kriventseva E.V."/>
            <person name="Kadowaki T."/>
            <person name="Bork P."/>
            <person name="Aranda M."/>
            <person name="Bao R."/>
            <person name="Beermann A."/>
            <person name="Berns N."/>
            <person name="Bolognesi R."/>
            <person name="Bonneton F."/>
            <person name="Bopp D."/>
            <person name="Brown S.J."/>
            <person name="Bucher G."/>
            <person name="Butts T."/>
            <person name="Chaumot A."/>
            <person name="Denell R.E."/>
            <person name="Ferrier D.E."/>
            <person name="Friedrich M."/>
            <person name="Gordon C.M."/>
            <person name="Jindra M."/>
            <person name="Klingler M."/>
            <person name="Lan Q."/>
            <person name="Lattorff H.M."/>
            <person name="Laudet V."/>
            <person name="von Levetsow C."/>
            <person name="Liu Z."/>
            <person name="Lutz R."/>
            <person name="Lynch J.A."/>
            <person name="da Fonseca R.N."/>
            <person name="Posnien N."/>
            <person name="Reuter R."/>
            <person name="Roth S."/>
            <person name="Savard J."/>
            <person name="Schinko J.B."/>
            <person name="Schmitt C."/>
            <person name="Schoppmeier M."/>
            <person name="Schroder R."/>
            <person name="Shippy T.D."/>
            <person name="Simonnet F."/>
            <person name="Marques-Souza H."/>
            <person name="Tautz D."/>
            <person name="Tomoyasu Y."/>
            <person name="Trauner J."/>
            <person name="Van der Zee M."/>
            <person name="Vervoort M."/>
            <person name="Wittkopp N."/>
            <person name="Wimmer E.A."/>
            <person name="Yang X."/>
            <person name="Jones A.K."/>
            <person name="Sattelle D.B."/>
            <person name="Ebert P.R."/>
            <person name="Nelson D."/>
            <person name="Scott J.G."/>
            <person name="Beeman R.W."/>
            <person name="Muthukrishnan S."/>
            <person name="Kramer K.J."/>
            <person name="Arakane Y."/>
            <person name="Beeman R.W."/>
            <person name="Zhu Q."/>
            <person name="Hogenkamp D."/>
            <person name="Dixit R."/>
            <person name="Oppert B."/>
            <person name="Jiang H."/>
            <person name="Zou Z."/>
            <person name="Marshall J."/>
            <person name="Elpidina E."/>
            <person name="Vinokurov K."/>
            <person name="Oppert C."/>
            <person name="Zou Z."/>
            <person name="Evans J."/>
            <person name="Lu Z."/>
            <person name="Zhao P."/>
            <person name="Sumathipala N."/>
            <person name="Altincicek B."/>
            <person name="Vilcinskas A."/>
            <person name="Williams M."/>
            <person name="Hultmark D."/>
            <person name="Hetru C."/>
            <person name="Jiang H."/>
            <person name="Grimmelikhuijzen C.J."/>
            <person name="Hauser F."/>
            <person name="Cazzamali G."/>
            <person name="Williamson M."/>
            <person name="Park Y."/>
            <person name="Li B."/>
            <person name="Tanaka Y."/>
            <person name="Predel R."/>
            <person name="Neupert S."/>
            <person name="Schachtner J."/>
            <person name="Verleyen P."/>
            <person name="Raible F."/>
            <person name="Bork P."/>
            <person name="Friedrich M."/>
            <person name="Walden K.K."/>
            <person name="Robertson H.M."/>
            <person name="Angeli S."/>
            <person name="Foret S."/>
            <person name="Bucher G."/>
            <person name="Schuetz S."/>
            <person name="Maleszka R."/>
            <person name="Wimmer E.A."/>
            <person name="Beeman R.W."/>
            <person name="Lorenzen M."/>
            <person name="Tomoyasu Y."/>
            <person name="Miller S.C."/>
            <person name="Grossmann D."/>
            <person name="Bucher G."/>
        </authorList>
    </citation>
    <scope>NUCLEOTIDE SEQUENCE [LARGE SCALE GENOMIC DNA]</scope>
    <source>
        <strain evidence="2 3">Georgia GA2</strain>
    </source>
</reference>
<evidence type="ECO:0000313" key="2">
    <source>
        <dbReference type="EMBL" id="EFA10193.1"/>
    </source>
</evidence>
<gene>
    <name evidence="2" type="primary">GLEAN_12385</name>
    <name evidence="2" type="ORF">TcasGA2_TC012385</name>
</gene>